<evidence type="ECO:0000313" key="2">
    <source>
        <dbReference type="Proteomes" id="UP000499080"/>
    </source>
</evidence>
<organism evidence="1 2">
    <name type="scientific">Araneus ventricosus</name>
    <name type="common">Orbweaver spider</name>
    <name type="synonym">Epeira ventricosa</name>
    <dbReference type="NCBI Taxonomy" id="182803"/>
    <lineage>
        <taxon>Eukaryota</taxon>
        <taxon>Metazoa</taxon>
        <taxon>Ecdysozoa</taxon>
        <taxon>Arthropoda</taxon>
        <taxon>Chelicerata</taxon>
        <taxon>Arachnida</taxon>
        <taxon>Araneae</taxon>
        <taxon>Araneomorphae</taxon>
        <taxon>Entelegynae</taxon>
        <taxon>Araneoidea</taxon>
        <taxon>Araneidae</taxon>
        <taxon>Araneus</taxon>
    </lineage>
</organism>
<proteinExistence type="predicted"/>
<reference evidence="1 2" key="1">
    <citation type="journal article" date="2019" name="Sci. Rep.">
        <title>Orb-weaving spider Araneus ventricosus genome elucidates the spidroin gene catalogue.</title>
        <authorList>
            <person name="Kono N."/>
            <person name="Nakamura H."/>
            <person name="Ohtoshi R."/>
            <person name="Moran D.A.P."/>
            <person name="Shinohara A."/>
            <person name="Yoshida Y."/>
            <person name="Fujiwara M."/>
            <person name="Mori M."/>
            <person name="Tomita M."/>
            <person name="Arakawa K."/>
        </authorList>
    </citation>
    <scope>NUCLEOTIDE SEQUENCE [LARGE SCALE GENOMIC DNA]</scope>
</reference>
<sequence>MAGPRYTYASRSEAQPLIAFIRVYIYEGKTRKSFEEIVFKTNNGKEANSPRTITHRLSVANGRGGGLWNRPWFVDLTLQVIRRSAENDELHLNMHAPM</sequence>
<accession>A0A4Y2CH30</accession>
<keyword evidence="2" id="KW-1185">Reference proteome</keyword>
<comment type="caution">
    <text evidence="1">The sequence shown here is derived from an EMBL/GenBank/DDBJ whole genome shotgun (WGS) entry which is preliminary data.</text>
</comment>
<evidence type="ECO:0000313" key="1">
    <source>
        <dbReference type="EMBL" id="GBM02625.1"/>
    </source>
</evidence>
<gene>
    <name evidence="1" type="ORF">AVEN_258932_1</name>
</gene>
<name>A0A4Y2CH30_ARAVE</name>
<dbReference type="Proteomes" id="UP000499080">
    <property type="component" value="Unassembled WGS sequence"/>
</dbReference>
<protein>
    <submittedName>
        <fullName evidence="1">Uncharacterized protein</fullName>
    </submittedName>
</protein>
<dbReference type="AlphaFoldDB" id="A0A4Y2CH30"/>
<dbReference type="EMBL" id="BGPR01000182">
    <property type="protein sequence ID" value="GBM02625.1"/>
    <property type="molecule type" value="Genomic_DNA"/>
</dbReference>